<dbReference type="AlphaFoldDB" id="A0AA85FHB5"/>
<evidence type="ECO:0000313" key="1">
    <source>
        <dbReference type="Proteomes" id="UP000050792"/>
    </source>
</evidence>
<evidence type="ECO:0000313" key="2">
    <source>
        <dbReference type="WBParaSite" id="SRDH1_49790.1"/>
    </source>
</evidence>
<reference evidence="1" key="1">
    <citation type="submission" date="2022-06" db="EMBL/GenBank/DDBJ databases">
        <authorList>
            <person name="Berger JAMES D."/>
            <person name="Berger JAMES D."/>
        </authorList>
    </citation>
    <scope>NUCLEOTIDE SEQUENCE [LARGE SCALE GENOMIC DNA]</scope>
</reference>
<protein>
    <submittedName>
        <fullName evidence="2">Uncharacterized protein</fullName>
    </submittedName>
</protein>
<keyword evidence="1" id="KW-1185">Reference proteome</keyword>
<organism evidence="1 2">
    <name type="scientific">Schistosoma rodhaini</name>
    <dbReference type="NCBI Taxonomy" id="6188"/>
    <lineage>
        <taxon>Eukaryota</taxon>
        <taxon>Metazoa</taxon>
        <taxon>Spiralia</taxon>
        <taxon>Lophotrochozoa</taxon>
        <taxon>Platyhelminthes</taxon>
        <taxon>Trematoda</taxon>
        <taxon>Digenea</taxon>
        <taxon>Strigeidida</taxon>
        <taxon>Schistosomatoidea</taxon>
        <taxon>Schistosomatidae</taxon>
        <taxon>Schistosoma</taxon>
    </lineage>
</organism>
<dbReference type="Proteomes" id="UP000050792">
    <property type="component" value="Unassembled WGS sequence"/>
</dbReference>
<dbReference type="WBParaSite" id="SRDH1_49790.1">
    <property type="protein sequence ID" value="SRDH1_49790.1"/>
    <property type="gene ID" value="SRDH1_49790"/>
</dbReference>
<reference evidence="2" key="2">
    <citation type="submission" date="2023-11" db="UniProtKB">
        <authorList>
            <consortium name="WormBaseParasite"/>
        </authorList>
    </citation>
    <scope>IDENTIFICATION</scope>
</reference>
<proteinExistence type="predicted"/>
<name>A0AA85FHB5_9TREM</name>
<accession>A0AA85FHB5</accession>
<sequence length="69" mass="8329">MRSLTSSQSLYETKLEKALSALKLNKDLELVREIVYYRSVSRLWIFVWDIVHCYQRNTQTLSECSKYHR</sequence>